<gene>
    <name evidence="1" type="ORF">PsYK624_070610</name>
</gene>
<evidence type="ECO:0000313" key="1">
    <source>
        <dbReference type="EMBL" id="GJE90915.1"/>
    </source>
</evidence>
<organism evidence="1 2">
    <name type="scientific">Phanerochaete sordida</name>
    <dbReference type="NCBI Taxonomy" id="48140"/>
    <lineage>
        <taxon>Eukaryota</taxon>
        <taxon>Fungi</taxon>
        <taxon>Dikarya</taxon>
        <taxon>Basidiomycota</taxon>
        <taxon>Agaricomycotina</taxon>
        <taxon>Agaricomycetes</taxon>
        <taxon>Polyporales</taxon>
        <taxon>Phanerochaetaceae</taxon>
        <taxon>Phanerochaete</taxon>
    </lineage>
</organism>
<dbReference type="EMBL" id="BPQB01000019">
    <property type="protein sequence ID" value="GJE90915.1"/>
    <property type="molecule type" value="Genomic_DNA"/>
</dbReference>
<protein>
    <submittedName>
        <fullName evidence="1">Uncharacterized protein</fullName>
    </submittedName>
</protein>
<comment type="caution">
    <text evidence="1">The sequence shown here is derived from an EMBL/GenBank/DDBJ whole genome shotgun (WGS) entry which is preliminary data.</text>
</comment>
<accession>A0A9P3GBM5</accession>
<dbReference type="Proteomes" id="UP000703269">
    <property type="component" value="Unassembled WGS sequence"/>
</dbReference>
<reference evidence="1 2" key="1">
    <citation type="submission" date="2021-08" db="EMBL/GenBank/DDBJ databases">
        <title>Draft Genome Sequence of Phanerochaete sordida strain YK-624.</title>
        <authorList>
            <person name="Mori T."/>
            <person name="Dohra H."/>
            <person name="Suzuki T."/>
            <person name="Kawagishi H."/>
            <person name="Hirai H."/>
        </authorList>
    </citation>
    <scope>NUCLEOTIDE SEQUENCE [LARGE SCALE GENOMIC DNA]</scope>
    <source>
        <strain evidence="1 2">YK-624</strain>
    </source>
</reference>
<name>A0A9P3GBM5_9APHY</name>
<proteinExistence type="predicted"/>
<dbReference type="AlphaFoldDB" id="A0A9P3GBM5"/>
<keyword evidence="2" id="KW-1185">Reference proteome</keyword>
<sequence>MPVAQATQARDRCRASGCCSLRRARRYARNLRPLRGGFDLVADVRKPAAALPHPRCSPGMPGGDDEQLRASPVAALAAALHAECAKRREGARCSGESHILRSGR</sequence>
<evidence type="ECO:0000313" key="2">
    <source>
        <dbReference type="Proteomes" id="UP000703269"/>
    </source>
</evidence>